<dbReference type="SUPFAM" id="SSF53383">
    <property type="entry name" value="PLP-dependent transferases"/>
    <property type="match status" value="1"/>
</dbReference>
<dbReference type="Gene3D" id="3.40.640.10">
    <property type="entry name" value="Type I PLP-dependent aspartate aminotransferase-like (Major domain)"/>
    <property type="match status" value="1"/>
</dbReference>
<evidence type="ECO:0000256" key="2">
    <source>
        <dbReference type="ARBA" id="ARBA00005011"/>
    </source>
</evidence>
<dbReference type="GO" id="GO:0030170">
    <property type="term" value="F:pyridoxal phosphate binding"/>
    <property type="evidence" value="ECO:0007669"/>
    <property type="project" value="InterPro"/>
</dbReference>
<keyword evidence="9" id="KW-0028">Amino-acid biosynthesis</keyword>
<dbReference type="AlphaFoldDB" id="A0A1P8K3N8"/>
<dbReference type="Gene3D" id="3.90.1150.10">
    <property type="entry name" value="Aspartate Aminotransferase, domain 1"/>
    <property type="match status" value="1"/>
</dbReference>
<evidence type="ECO:0000256" key="6">
    <source>
        <dbReference type="ARBA" id="ARBA00022679"/>
    </source>
</evidence>
<dbReference type="InterPro" id="IPR001917">
    <property type="entry name" value="Aminotrans_II_pyridoxalP_BS"/>
</dbReference>
<dbReference type="Pfam" id="PF00155">
    <property type="entry name" value="Aminotran_1_2"/>
    <property type="match status" value="1"/>
</dbReference>
<keyword evidence="9" id="KW-0368">Histidine biosynthesis</keyword>
<dbReference type="GO" id="GO:0004400">
    <property type="term" value="F:histidinol-phosphate transaminase activity"/>
    <property type="evidence" value="ECO:0007669"/>
    <property type="project" value="UniProtKB-UniRule"/>
</dbReference>
<dbReference type="PANTHER" id="PTHR43643:SF3">
    <property type="entry name" value="HISTIDINOL-PHOSPHATE AMINOTRANSFERASE"/>
    <property type="match status" value="1"/>
</dbReference>
<dbReference type="InterPro" id="IPR015422">
    <property type="entry name" value="PyrdxlP-dep_Trfase_small"/>
</dbReference>
<evidence type="ECO:0000256" key="4">
    <source>
        <dbReference type="ARBA" id="ARBA00011738"/>
    </source>
</evidence>
<comment type="cofactor">
    <cofactor evidence="1 9">
        <name>pyridoxal 5'-phosphate</name>
        <dbReference type="ChEBI" id="CHEBI:597326"/>
    </cofactor>
</comment>
<keyword evidence="12" id="KW-1185">Reference proteome</keyword>
<dbReference type="STRING" id="1842727.RD110_10215"/>
<dbReference type="HAMAP" id="MF_01023">
    <property type="entry name" value="HisC_aminotrans_2"/>
    <property type="match status" value="1"/>
</dbReference>
<dbReference type="NCBIfam" id="TIGR01141">
    <property type="entry name" value="hisC"/>
    <property type="match status" value="1"/>
</dbReference>
<dbReference type="EC" id="2.6.1.9" evidence="9"/>
<dbReference type="InterPro" id="IPR015424">
    <property type="entry name" value="PyrdxlP-dep_Trfase"/>
</dbReference>
<feature type="domain" description="Aminotransferase class I/classII large" evidence="10">
    <location>
        <begin position="27"/>
        <end position="354"/>
    </location>
</feature>
<evidence type="ECO:0000313" key="12">
    <source>
        <dbReference type="Proteomes" id="UP000186609"/>
    </source>
</evidence>
<feature type="modified residue" description="N6-(pyridoxal phosphate)lysine" evidence="9">
    <location>
        <position position="217"/>
    </location>
</feature>
<dbReference type="InterPro" id="IPR050106">
    <property type="entry name" value="HistidinolP_aminotransfase"/>
</dbReference>
<evidence type="ECO:0000256" key="7">
    <source>
        <dbReference type="ARBA" id="ARBA00022898"/>
    </source>
</evidence>
<sequence length="359" mass="38847">MSPSPFWSPRVHGLVPYVPGEQPRLANLVKLNTNENPYPPSPRVAAAIQAAVQQGLQLYPDPDSTLLRQAVAAHHGLAADQVFVGNGSDEVLAHAFFAFFQQRGAPLLLPDVTYSFYQVYCGLYGIPMEVVPLADGLRVDVEALVAPAGVEVAGVVIANPNAPTGIGLPLASIERLLQMHPGRVVLVDEAYVDFGGENAVGLVAQYPNLLVVHTLSKSRALAGLRVGVAFGQSPLIDALERVKNSFNSYPLDRLAQAGATAAYEDRAYFDEKRAAVMHSREGLSLQLEDLGFEVLPSQANFVFARHPSHDAAGLAARLRERGVLVRHFRQPRIAQYLRISIGTPQQCDALLQALSEILR</sequence>
<reference evidence="11 12" key="1">
    <citation type="submission" date="2017-01" db="EMBL/GenBank/DDBJ databases">
        <authorList>
            <person name="Mah S.A."/>
            <person name="Swanson W.J."/>
            <person name="Moy G.W."/>
            <person name="Vacquier V.D."/>
        </authorList>
    </citation>
    <scope>NUCLEOTIDE SEQUENCE [LARGE SCALE GENOMIC DNA]</scope>
    <source>
        <strain evidence="11 12">DCY110</strain>
    </source>
</reference>
<keyword evidence="7 9" id="KW-0663">Pyridoxal phosphate</keyword>
<gene>
    <name evidence="9" type="primary">hisC</name>
    <name evidence="11" type="ORF">RD110_10215</name>
</gene>
<dbReference type="Proteomes" id="UP000186609">
    <property type="component" value="Chromosome"/>
</dbReference>
<dbReference type="InterPro" id="IPR004839">
    <property type="entry name" value="Aminotransferase_I/II_large"/>
</dbReference>
<comment type="pathway">
    <text evidence="2 9">Amino-acid biosynthesis; L-histidine biosynthesis; L-histidine from 5-phospho-alpha-D-ribose 1-diphosphate: step 7/9.</text>
</comment>
<name>A0A1P8K3N8_9BURK</name>
<dbReference type="InterPro" id="IPR015421">
    <property type="entry name" value="PyrdxlP-dep_Trfase_major"/>
</dbReference>
<accession>A0A1P8K3N8</accession>
<evidence type="ECO:0000313" key="11">
    <source>
        <dbReference type="EMBL" id="APW40608.1"/>
    </source>
</evidence>
<evidence type="ECO:0000256" key="3">
    <source>
        <dbReference type="ARBA" id="ARBA00007970"/>
    </source>
</evidence>
<proteinExistence type="inferred from homology"/>
<dbReference type="PROSITE" id="PS00599">
    <property type="entry name" value="AA_TRANSFER_CLASS_2"/>
    <property type="match status" value="1"/>
</dbReference>
<dbReference type="CDD" id="cd00609">
    <property type="entry name" value="AAT_like"/>
    <property type="match status" value="1"/>
</dbReference>
<evidence type="ECO:0000256" key="8">
    <source>
        <dbReference type="ARBA" id="ARBA00047481"/>
    </source>
</evidence>
<organism evidence="11 12">
    <name type="scientific">Rhodoferax koreensis</name>
    <dbReference type="NCBI Taxonomy" id="1842727"/>
    <lineage>
        <taxon>Bacteria</taxon>
        <taxon>Pseudomonadati</taxon>
        <taxon>Pseudomonadota</taxon>
        <taxon>Betaproteobacteria</taxon>
        <taxon>Burkholderiales</taxon>
        <taxon>Comamonadaceae</taxon>
        <taxon>Rhodoferax</taxon>
    </lineage>
</organism>
<comment type="subunit">
    <text evidence="4 9">Homodimer.</text>
</comment>
<comment type="similarity">
    <text evidence="3 9">Belongs to the class-II pyridoxal-phosphate-dependent aminotransferase family. Histidinol-phosphate aminotransferase subfamily.</text>
</comment>
<dbReference type="InterPro" id="IPR005861">
    <property type="entry name" value="HisP_aminotrans"/>
</dbReference>
<dbReference type="UniPathway" id="UPA00031">
    <property type="reaction ID" value="UER00012"/>
</dbReference>
<dbReference type="EMBL" id="CP019236">
    <property type="protein sequence ID" value="APW40608.1"/>
    <property type="molecule type" value="Genomic_DNA"/>
</dbReference>
<keyword evidence="6 9" id="KW-0808">Transferase</keyword>
<evidence type="ECO:0000256" key="5">
    <source>
        <dbReference type="ARBA" id="ARBA00022576"/>
    </source>
</evidence>
<dbReference type="KEGG" id="rhy:RD110_10215"/>
<comment type="catalytic activity">
    <reaction evidence="8 9">
        <text>L-histidinol phosphate + 2-oxoglutarate = 3-(imidazol-4-yl)-2-oxopropyl phosphate + L-glutamate</text>
        <dbReference type="Rhea" id="RHEA:23744"/>
        <dbReference type="ChEBI" id="CHEBI:16810"/>
        <dbReference type="ChEBI" id="CHEBI:29985"/>
        <dbReference type="ChEBI" id="CHEBI:57766"/>
        <dbReference type="ChEBI" id="CHEBI:57980"/>
        <dbReference type="EC" id="2.6.1.9"/>
    </reaction>
</comment>
<dbReference type="GO" id="GO:0000105">
    <property type="term" value="P:L-histidine biosynthetic process"/>
    <property type="evidence" value="ECO:0007669"/>
    <property type="project" value="UniProtKB-UniRule"/>
</dbReference>
<protein>
    <recommendedName>
        <fullName evidence="9">Histidinol-phosphate aminotransferase</fullName>
        <ecNumber evidence="9">2.6.1.9</ecNumber>
    </recommendedName>
    <alternativeName>
        <fullName evidence="9">Imidazole acetol-phosphate transaminase</fullName>
    </alternativeName>
</protein>
<evidence type="ECO:0000256" key="9">
    <source>
        <dbReference type="HAMAP-Rule" id="MF_01023"/>
    </source>
</evidence>
<dbReference type="PANTHER" id="PTHR43643">
    <property type="entry name" value="HISTIDINOL-PHOSPHATE AMINOTRANSFERASE 2"/>
    <property type="match status" value="1"/>
</dbReference>
<evidence type="ECO:0000256" key="1">
    <source>
        <dbReference type="ARBA" id="ARBA00001933"/>
    </source>
</evidence>
<keyword evidence="5 9" id="KW-0032">Aminotransferase</keyword>
<evidence type="ECO:0000259" key="10">
    <source>
        <dbReference type="Pfam" id="PF00155"/>
    </source>
</evidence>